<accession>G4YXW8</accession>
<sequence>MQTLRTRVLTKMLDTPTPFKWLPPFLDQWESYCRELVGLASGWKVVGDIGRARSTLGKCFDVVRRHLKAPFARPSRNENDESQALRHVAAAAKQLLLECPHLTCWPPLPMNSGACYVKCLSPPK</sequence>
<gene>
    <name evidence="1" type="ORF">PHYSODRAFT_485981</name>
</gene>
<keyword evidence="2" id="KW-1185">Reference proteome</keyword>
<evidence type="ECO:0000313" key="2">
    <source>
        <dbReference type="Proteomes" id="UP000002640"/>
    </source>
</evidence>
<organism evidence="1 2">
    <name type="scientific">Phytophthora sojae (strain P6497)</name>
    <name type="common">Soybean stem and root rot agent</name>
    <name type="synonym">Phytophthora megasperma f. sp. glycines</name>
    <dbReference type="NCBI Taxonomy" id="1094619"/>
    <lineage>
        <taxon>Eukaryota</taxon>
        <taxon>Sar</taxon>
        <taxon>Stramenopiles</taxon>
        <taxon>Oomycota</taxon>
        <taxon>Peronosporomycetes</taxon>
        <taxon>Peronosporales</taxon>
        <taxon>Peronosporaceae</taxon>
        <taxon>Phytophthora</taxon>
    </lineage>
</organism>
<dbReference type="OMA" id="CEVTRRH"/>
<reference evidence="1 2" key="1">
    <citation type="journal article" date="2006" name="Science">
        <title>Phytophthora genome sequences uncover evolutionary origins and mechanisms of pathogenesis.</title>
        <authorList>
            <person name="Tyler B.M."/>
            <person name="Tripathy S."/>
            <person name="Zhang X."/>
            <person name="Dehal P."/>
            <person name="Jiang R.H."/>
            <person name="Aerts A."/>
            <person name="Arredondo F.D."/>
            <person name="Baxter L."/>
            <person name="Bensasson D."/>
            <person name="Beynon J.L."/>
            <person name="Chapman J."/>
            <person name="Damasceno C.M."/>
            <person name="Dorrance A.E."/>
            <person name="Dou D."/>
            <person name="Dickerman A.W."/>
            <person name="Dubchak I.L."/>
            <person name="Garbelotto M."/>
            <person name="Gijzen M."/>
            <person name="Gordon S.G."/>
            <person name="Govers F."/>
            <person name="Grunwald N.J."/>
            <person name="Huang W."/>
            <person name="Ivors K.L."/>
            <person name="Jones R.W."/>
            <person name="Kamoun S."/>
            <person name="Krampis K."/>
            <person name="Lamour K.H."/>
            <person name="Lee M.K."/>
            <person name="McDonald W.H."/>
            <person name="Medina M."/>
            <person name="Meijer H.J."/>
            <person name="Nordberg E.K."/>
            <person name="Maclean D.J."/>
            <person name="Ospina-Giraldo M.D."/>
            <person name="Morris P.F."/>
            <person name="Phuntumart V."/>
            <person name="Putnam N.H."/>
            <person name="Rash S."/>
            <person name="Rose J.K."/>
            <person name="Sakihama Y."/>
            <person name="Salamov A.A."/>
            <person name="Savidor A."/>
            <person name="Scheuring C.F."/>
            <person name="Smith B.M."/>
            <person name="Sobral B.W."/>
            <person name="Terry A."/>
            <person name="Torto-Alalibo T.A."/>
            <person name="Win J."/>
            <person name="Xu Z."/>
            <person name="Zhang H."/>
            <person name="Grigoriev I.V."/>
            <person name="Rokhsar D.S."/>
            <person name="Boore J.L."/>
        </authorList>
    </citation>
    <scope>NUCLEOTIDE SEQUENCE [LARGE SCALE GENOMIC DNA]</scope>
    <source>
        <strain evidence="1 2">P6497</strain>
    </source>
</reference>
<dbReference type="InParanoid" id="G4YXW8"/>
<protein>
    <submittedName>
        <fullName evidence="1">Uncharacterized protein</fullName>
    </submittedName>
</protein>
<dbReference type="Proteomes" id="UP000002640">
    <property type="component" value="Unassembled WGS sequence"/>
</dbReference>
<dbReference type="KEGG" id="psoj:PHYSODRAFT_485981"/>
<dbReference type="AlphaFoldDB" id="G4YXW8"/>
<evidence type="ECO:0000313" key="1">
    <source>
        <dbReference type="EMBL" id="EGZ25671.1"/>
    </source>
</evidence>
<name>G4YXW8_PHYSP</name>
<dbReference type="EMBL" id="JH159152">
    <property type="protein sequence ID" value="EGZ25671.1"/>
    <property type="molecule type" value="Genomic_DNA"/>
</dbReference>
<dbReference type="RefSeq" id="XP_009520959.1">
    <property type="nucleotide sequence ID" value="XM_009522664.1"/>
</dbReference>
<dbReference type="GeneID" id="20655951"/>
<proteinExistence type="predicted"/>